<dbReference type="GO" id="GO:0005829">
    <property type="term" value="C:cytosol"/>
    <property type="evidence" value="ECO:0007669"/>
    <property type="project" value="TreeGrafter"/>
</dbReference>
<dbReference type="PANTHER" id="PTHR34984">
    <property type="entry name" value="CARBON STORAGE REGULATOR"/>
    <property type="match status" value="1"/>
</dbReference>
<evidence type="ECO:0000256" key="4">
    <source>
        <dbReference type="ARBA" id="ARBA00022884"/>
    </source>
</evidence>
<dbReference type="GO" id="GO:1902208">
    <property type="term" value="P:regulation of bacterial-type flagellum assembly"/>
    <property type="evidence" value="ECO:0007669"/>
    <property type="project" value="UniProtKB-UniRule"/>
</dbReference>
<comment type="subcellular location">
    <subcellularLocation>
        <location evidence="5">Cytoplasm</location>
    </subcellularLocation>
</comment>
<evidence type="ECO:0000256" key="5">
    <source>
        <dbReference type="HAMAP-Rule" id="MF_00167"/>
    </source>
</evidence>
<dbReference type="GO" id="GO:0006109">
    <property type="term" value="P:regulation of carbohydrate metabolic process"/>
    <property type="evidence" value="ECO:0007669"/>
    <property type="project" value="InterPro"/>
</dbReference>
<dbReference type="HAMAP" id="MF_00167">
    <property type="entry name" value="CsrA"/>
    <property type="match status" value="1"/>
</dbReference>
<dbReference type="KEGG" id="gpi:GPICK_02475"/>
<keyword evidence="3 5" id="KW-0810">Translation regulation</keyword>
<dbReference type="NCBIfam" id="TIGR00202">
    <property type="entry name" value="csrA"/>
    <property type="match status" value="1"/>
</dbReference>
<dbReference type="SUPFAM" id="SSF117130">
    <property type="entry name" value="CsrA-like"/>
    <property type="match status" value="1"/>
</dbReference>
<dbReference type="GO" id="GO:0006402">
    <property type="term" value="P:mRNA catabolic process"/>
    <property type="evidence" value="ECO:0007669"/>
    <property type="project" value="InterPro"/>
</dbReference>
<dbReference type="RefSeq" id="WP_039740231.1">
    <property type="nucleotide sequence ID" value="NZ_CP009788.1"/>
</dbReference>
<keyword evidence="1 5" id="KW-0963">Cytoplasm</keyword>
<dbReference type="AlphaFoldDB" id="A0A0B5BCX3"/>
<organism evidence="6 7">
    <name type="scientific">Geobacter pickeringii</name>
    <dbReference type="NCBI Taxonomy" id="345632"/>
    <lineage>
        <taxon>Bacteria</taxon>
        <taxon>Pseudomonadati</taxon>
        <taxon>Thermodesulfobacteriota</taxon>
        <taxon>Desulfuromonadia</taxon>
        <taxon>Geobacterales</taxon>
        <taxon>Geobacteraceae</taxon>
        <taxon>Geobacter</taxon>
    </lineage>
</organism>
<comment type="subunit">
    <text evidence="5">Homodimer; the beta-strands of each monomer intercalate to form a hydrophobic core, while the alpha-helices form wings that extend away from the core.</text>
</comment>
<dbReference type="GO" id="GO:0044781">
    <property type="term" value="P:bacterial-type flagellum organization"/>
    <property type="evidence" value="ECO:0007669"/>
    <property type="project" value="UniProtKB-KW"/>
</dbReference>
<comment type="similarity">
    <text evidence="5">Belongs to the CsrA/RsmA family.</text>
</comment>
<dbReference type="GO" id="GO:0048027">
    <property type="term" value="F:mRNA 5'-UTR binding"/>
    <property type="evidence" value="ECO:0007669"/>
    <property type="project" value="UniProtKB-UniRule"/>
</dbReference>
<reference evidence="6 7" key="1">
    <citation type="journal article" date="2015" name="Genome Announc.">
        <title>Complete Genome of Geobacter pickeringii G13T, a Metal-Reducing Isolate from Sedimentary Kaolin Deposits.</title>
        <authorList>
            <person name="Badalamenti J.P."/>
            <person name="Bond D.R."/>
        </authorList>
    </citation>
    <scope>NUCLEOTIDE SEQUENCE [LARGE SCALE GENOMIC DNA]</scope>
    <source>
        <strain evidence="6 7">G13</strain>
    </source>
</reference>
<dbReference type="GO" id="GO:0045947">
    <property type="term" value="P:negative regulation of translational initiation"/>
    <property type="evidence" value="ECO:0007669"/>
    <property type="project" value="UniProtKB-UniRule"/>
</dbReference>
<dbReference type="InterPro" id="IPR003751">
    <property type="entry name" value="CsrA"/>
</dbReference>
<keyword evidence="4 5" id="KW-0694">RNA-binding</keyword>
<dbReference type="EMBL" id="CP009788">
    <property type="protein sequence ID" value="AJE02395.1"/>
    <property type="molecule type" value="Genomic_DNA"/>
</dbReference>
<evidence type="ECO:0000256" key="1">
    <source>
        <dbReference type="ARBA" id="ARBA00022490"/>
    </source>
</evidence>
<accession>A0A0B5BCX3</accession>
<evidence type="ECO:0000256" key="3">
    <source>
        <dbReference type="ARBA" id="ARBA00022845"/>
    </source>
</evidence>
<dbReference type="Gene3D" id="2.60.40.4380">
    <property type="entry name" value="Translational regulator CsrA"/>
    <property type="match status" value="1"/>
</dbReference>
<dbReference type="Pfam" id="PF02599">
    <property type="entry name" value="CsrA"/>
    <property type="match status" value="1"/>
</dbReference>
<name>A0A0B5BCX3_9BACT</name>
<protein>
    <recommendedName>
        <fullName evidence="5">Translational regulator CsrA</fullName>
    </recommendedName>
</protein>
<gene>
    <name evidence="5" type="primary">csrA</name>
    <name evidence="6" type="ORF">GPICK_02475</name>
</gene>
<evidence type="ECO:0000313" key="7">
    <source>
        <dbReference type="Proteomes" id="UP000057609"/>
    </source>
</evidence>
<keyword evidence="2 5" id="KW-0678">Repressor</keyword>
<dbReference type="Proteomes" id="UP000057609">
    <property type="component" value="Chromosome"/>
</dbReference>
<comment type="function">
    <text evidence="5">A translational regulator that binds mRNA to regulate translation initiation and/or mRNA stability. Usually binds in the 5'-UTR at or near the Shine-Dalgarno sequence preventing ribosome-binding, thus repressing translation. Its main target seems to be the major flagellin gene, while its function is anatagonized by FliW.</text>
</comment>
<proteinExistence type="inferred from homology"/>
<keyword evidence="5" id="KW-1005">Bacterial flagellum biogenesis</keyword>
<dbReference type="STRING" id="345632.GPICK_02475"/>
<evidence type="ECO:0000256" key="2">
    <source>
        <dbReference type="ARBA" id="ARBA00022491"/>
    </source>
</evidence>
<evidence type="ECO:0000313" key="6">
    <source>
        <dbReference type="EMBL" id="AJE02395.1"/>
    </source>
</evidence>
<dbReference type="FunFam" id="2.60.40.4380:FF:000002">
    <property type="entry name" value="Translational regulator CsrA"/>
    <property type="match status" value="1"/>
</dbReference>
<dbReference type="PANTHER" id="PTHR34984:SF1">
    <property type="entry name" value="CARBON STORAGE REGULATOR"/>
    <property type="match status" value="1"/>
</dbReference>
<dbReference type="NCBIfam" id="NF002469">
    <property type="entry name" value="PRK01712.1"/>
    <property type="match status" value="1"/>
</dbReference>
<dbReference type="OrthoDB" id="9809061at2"/>
<dbReference type="HOGENOM" id="CLU_164837_0_2_7"/>
<dbReference type="InterPro" id="IPR036107">
    <property type="entry name" value="CsrA_sf"/>
</dbReference>
<keyword evidence="7" id="KW-1185">Reference proteome</keyword>
<sequence length="79" mass="8935">MLVLTRKMGEVVTIGDQIRIKVVEMKGNQVRLGIEAPGDMRIYREEIYVKVQRENQLASAWNLTDLEAAVTYLAAGNKE</sequence>